<dbReference type="InterPro" id="IPR011990">
    <property type="entry name" value="TPR-like_helical_dom_sf"/>
</dbReference>
<dbReference type="EMBL" id="JAKKUT010000002">
    <property type="protein sequence ID" value="MDG2990343.1"/>
    <property type="molecule type" value="Genomic_DNA"/>
</dbReference>
<sequence length="177" mass="20002">MDSSLPAIYLSVLVVILAIAGWFVVKQIFRTRRIETSLSRLQGKLKKEPGTAQEYFELGSIYLNKKLAVQAIPLFQKALKAAEAEGETFTAPIFNALGYAYFIQEQYDLAIRYYKDALKNQPTYVTASNNLGHAYEKKNLSQPALESYEQTLKYDANNAIAKRRANSLRKRLTIPTA</sequence>
<keyword evidence="2" id="KW-0328">Glycosyltransferase</keyword>
<dbReference type="PANTHER" id="PTHR44835:SF1">
    <property type="entry name" value="PROTEIN O-GLCNAC TRANSFERASE"/>
    <property type="match status" value="1"/>
</dbReference>
<dbReference type="SUPFAM" id="SSF48452">
    <property type="entry name" value="TPR-like"/>
    <property type="match status" value="1"/>
</dbReference>
<feature type="repeat" description="TPR" evidence="4">
    <location>
        <begin position="125"/>
        <end position="158"/>
    </location>
</feature>
<dbReference type="Pfam" id="PF13181">
    <property type="entry name" value="TPR_8"/>
    <property type="match status" value="1"/>
</dbReference>
<protein>
    <submittedName>
        <fullName evidence="6">Tetratricopeptide repeat protein</fullName>
    </submittedName>
</protein>
<keyword evidence="7" id="KW-1185">Reference proteome</keyword>
<dbReference type="SMART" id="SM00028">
    <property type="entry name" value="TPR"/>
    <property type="match status" value="3"/>
</dbReference>
<accession>A0ABT6EX64</accession>
<dbReference type="PROSITE" id="PS50005">
    <property type="entry name" value="TPR"/>
    <property type="match status" value="3"/>
</dbReference>
<name>A0ABT6EX64_9SYNE</name>
<organism evidence="6 7">
    <name type="scientific">Candidatus Synechococcus calcipolaris G9</name>
    <dbReference type="NCBI Taxonomy" id="1497997"/>
    <lineage>
        <taxon>Bacteria</taxon>
        <taxon>Bacillati</taxon>
        <taxon>Cyanobacteriota</taxon>
        <taxon>Cyanophyceae</taxon>
        <taxon>Synechococcales</taxon>
        <taxon>Synechococcaceae</taxon>
        <taxon>Synechococcus</taxon>
    </lineage>
</organism>
<reference evidence="6" key="2">
    <citation type="submission" date="2022-01" db="EMBL/GenBank/DDBJ databases">
        <authorList>
            <person name="Zivanovic Y."/>
            <person name="Moreira D."/>
            <person name="Lopez-Garcia P."/>
        </authorList>
    </citation>
    <scope>NUCLEOTIDE SEQUENCE</scope>
    <source>
        <strain evidence="6">G9</strain>
    </source>
</reference>
<evidence type="ECO:0000256" key="3">
    <source>
        <dbReference type="ARBA" id="ARBA00022679"/>
    </source>
</evidence>
<comment type="pathway">
    <text evidence="1">Protein modification; protein glycosylation.</text>
</comment>
<dbReference type="Pfam" id="PF13424">
    <property type="entry name" value="TPR_12"/>
    <property type="match status" value="1"/>
</dbReference>
<gene>
    <name evidence="6" type="ORF">L3556_05265</name>
</gene>
<keyword evidence="5" id="KW-0472">Membrane</keyword>
<dbReference type="PANTHER" id="PTHR44835">
    <property type="entry name" value="UDP-N-ACETYLGLUCOSAMINE--PEPTIDE N-ACETYLGLUCOSAMINYLTRANSFERASE SPINDLY-RELATED"/>
    <property type="match status" value="1"/>
</dbReference>
<evidence type="ECO:0000256" key="4">
    <source>
        <dbReference type="PROSITE-ProRule" id="PRU00339"/>
    </source>
</evidence>
<dbReference type="InterPro" id="IPR019734">
    <property type="entry name" value="TPR_rpt"/>
</dbReference>
<evidence type="ECO:0000256" key="2">
    <source>
        <dbReference type="ARBA" id="ARBA00022676"/>
    </source>
</evidence>
<keyword evidence="5" id="KW-0812">Transmembrane</keyword>
<evidence type="ECO:0000256" key="5">
    <source>
        <dbReference type="SAM" id="Phobius"/>
    </source>
</evidence>
<dbReference type="Proteomes" id="UP001154265">
    <property type="component" value="Unassembled WGS sequence"/>
</dbReference>
<comment type="caution">
    <text evidence="6">The sequence shown here is derived from an EMBL/GenBank/DDBJ whole genome shotgun (WGS) entry which is preliminary data.</text>
</comment>
<feature type="repeat" description="TPR" evidence="4">
    <location>
        <begin position="52"/>
        <end position="85"/>
    </location>
</feature>
<feature type="repeat" description="TPR" evidence="4">
    <location>
        <begin position="91"/>
        <end position="124"/>
    </location>
</feature>
<dbReference type="InterPro" id="IPR051939">
    <property type="entry name" value="Glycosyltr_41/O-GlcNAc_trsf"/>
</dbReference>
<proteinExistence type="predicted"/>
<keyword evidence="3" id="KW-0808">Transferase</keyword>
<evidence type="ECO:0000313" key="6">
    <source>
        <dbReference type="EMBL" id="MDG2990343.1"/>
    </source>
</evidence>
<keyword evidence="4" id="KW-0802">TPR repeat</keyword>
<dbReference type="Gene3D" id="1.25.40.10">
    <property type="entry name" value="Tetratricopeptide repeat domain"/>
    <property type="match status" value="1"/>
</dbReference>
<feature type="transmembrane region" description="Helical" evidence="5">
    <location>
        <begin position="6"/>
        <end position="25"/>
    </location>
</feature>
<keyword evidence="5" id="KW-1133">Transmembrane helix</keyword>
<dbReference type="RefSeq" id="WP_277866255.1">
    <property type="nucleotide sequence ID" value="NZ_JAKKUT010000002.1"/>
</dbReference>
<evidence type="ECO:0000313" key="7">
    <source>
        <dbReference type="Proteomes" id="UP001154265"/>
    </source>
</evidence>
<reference evidence="6" key="1">
    <citation type="journal article" date="2022" name="Genome Biol. Evol.">
        <title>A New Gene Family Diagnostic for Intracellular Biomineralization of Amorphous Ca Carbonates by Cyanobacteria.</title>
        <authorList>
            <person name="Benzerara K."/>
            <person name="Duprat E."/>
            <person name="Bitard-Feildel T."/>
            <person name="Caumes G."/>
            <person name="Cassier-Chauvat C."/>
            <person name="Chauvat F."/>
            <person name="Dezi M."/>
            <person name="Diop S.I."/>
            <person name="Gaschignard G."/>
            <person name="Gorgen S."/>
            <person name="Gugger M."/>
            <person name="Lopez-Garcia P."/>
            <person name="Millet M."/>
            <person name="Skouri-Panet F."/>
            <person name="Moreira D."/>
            <person name="Callebaut I."/>
        </authorList>
    </citation>
    <scope>NUCLEOTIDE SEQUENCE</scope>
    <source>
        <strain evidence="6">G9</strain>
    </source>
</reference>
<evidence type="ECO:0000256" key="1">
    <source>
        <dbReference type="ARBA" id="ARBA00004922"/>
    </source>
</evidence>